<sequence length="322" mass="34590">MADRISRRRLLTVASTSVIALRSASNIGSATQGTERILQESFESAPERTRPSGWTKSGTGVARVVVPDGGNSVAGSKIFGMFGSDDSCSSVSASHELDLQGRTWARFQVYVFPTDRGEDGCTSKRAGLSLHAGESESVTLVELTTDRTVRGPGSEPLGEYAERTWNELVVEYDRSGETVELTYTINGDSRGTISKPRQPAESDFSKLRLDAGVDIVWWDDIEVIASKKTESGSENLTEEGLGAAGGDGKGDSDTKSSIPEFNIFSTFVGGTVAIVVVIFTLLASLSGSGSRSKTSSQRQVTEEDVRDGLEEAEESLQQDRRR</sequence>
<gene>
    <name evidence="3" type="ORF">SAMN05216218_114110</name>
</gene>
<keyword evidence="2" id="KW-0472">Membrane</keyword>
<dbReference type="AlphaFoldDB" id="A0A1G7R9H2"/>
<evidence type="ECO:0000313" key="4">
    <source>
        <dbReference type="Proteomes" id="UP000199076"/>
    </source>
</evidence>
<dbReference type="Proteomes" id="UP000199076">
    <property type="component" value="Unassembled WGS sequence"/>
</dbReference>
<feature type="compositionally biased region" description="Low complexity" evidence="1">
    <location>
        <begin position="287"/>
        <end position="299"/>
    </location>
</feature>
<reference evidence="4" key="1">
    <citation type="submission" date="2016-10" db="EMBL/GenBank/DDBJ databases">
        <authorList>
            <person name="Varghese N."/>
            <person name="Submissions S."/>
        </authorList>
    </citation>
    <scope>NUCLEOTIDE SEQUENCE [LARGE SCALE GENOMIC DNA]</scope>
    <source>
        <strain evidence="4">IBRC-M 10760</strain>
    </source>
</reference>
<feature type="region of interest" description="Disordered" evidence="1">
    <location>
        <begin position="287"/>
        <end position="322"/>
    </location>
</feature>
<protein>
    <submittedName>
        <fullName evidence="3">Uncharacterized protein</fullName>
    </submittedName>
</protein>
<evidence type="ECO:0000313" key="3">
    <source>
        <dbReference type="EMBL" id="SDG07334.1"/>
    </source>
</evidence>
<evidence type="ECO:0000256" key="1">
    <source>
        <dbReference type="SAM" id="MobiDB-lite"/>
    </source>
</evidence>
<accession>A0A1G7R9H2</accession>
<keyword evidence="4" id="KW-1185">Reference proteome</keyword>
<proteinExistence type="predicted"/>
<dbReference type="EMBL" id="FNBK01000014">
    <property type="protein sequence ID" value="SDG07334.1"/>
    <property type="molecule type" value="Genomic_DNA"/>
</dbReference>
<keyword evidence="2" id="KW-1133">Transmembrane helix</keyword>
<evidence type="ECO:0000256" key="2">
    <source>
        <dbReference type="SAM" id="Phobius"/>
    </source>
</evidence>
<feature type="compositionally biased region" description="Basic and acidic residues" evidence="1">
    <location>
        <begin position="300"/>
        <end position="309"/>
    </location>
</feature>
<keyword evidence="2" id="KW-0812">Transmembrane</keyword>
<name>A0A1G7R9H2_9EURY</name>
<feature type="region of interest" description="Disordered" evidence="1">
    <location>
        <begin position="230"/>
        <end position="254"/>
    </location>
</feature>
<feature type="transmembrane region" description="Helical" evidence="2">
    <location>
        <begin position="263"/>
        <end position="285"/>
    </location>
</feature>
<organism evidence="3 4">
    <name type="scientific">Halorientalis regularis</name>
    <dbReference type="NCBI Taxonomy" id="660518"/>
    <lineage>
        <taxon>Archaea</taxon>
        <taxon>Methanobacteriati</taxon>
        <taxon>Methanobacteriota</taxon>
        <taxon>Stenosarchaea group</taxon>
        <taxon>Halobacteria</taxon>
        <taxon>Halobacteriales</taxon>
        <taxon>Haloarculaceae</taxon>
        <taxon>Halorientalis</taxon>
    </lineage>
</organism>
<dbReference type="STRING" id="660518.SAMN05216218_114110"/>